<evidence type="ECO:0000313" key="4">
    <source>
        <dbReference type="Proteomes" id="UP000256710"/>
    </source>
</evidence>
<dbReference type="SUPFAM" id="SSF51735">
    <property type="entry name" value="NAD(P)-binding Rossmann-fold domains"/>
    <property type="match status" value="1"/>
</dbReference>
<evidence type="ECO:0000313" key="2">
    <source>
        <dbReference type="EMBL" id="SPD59514.1"/>
    </source>
</evidence>
<dbReference type="RefSeq" id="WP_018008498.1">
    <property type="nucleotide sequence ID" value="NZ_AQUR01000106.1"/>
</dbReference>
<dbReference type="InterPro" id="IPR023401">
    <property type="entry name" value="ODC_N"/>
</dbReference>
<dbReference type="PANTHER" id="PTHR13812:SF19">
    <property type="entry name" value="KETIMINE REDUCTASE MU-CRYSTALLIN"/>
    <property type="match status" value="1"/>
</dbReference>
<dbReference type="Gene3D" id="3.30.1780.10">
    <property type="entry name" value="ornithine cyclodeaminase, domain 1"/>
    <property type="match status" value="1"/>
</dbReference>
<dbReference type="EC" id="4.3.1.12" evidence="1"/>
<dbReference type="Gene3D" id="3.40.50.720">
    <property type="entry name" value="NAD(P)-binding Rossmann-like Domain"/>
    <property type="match status" value="1"/>
</dbReference>
<dbReference type="Proteomes" id="UP000256710">
    <property type="component" value="Unassembled WGS sequence"/>
</dbReference>
<proteinExistence type="predicted"/>
<dbReference type="GO" id="GO:0005737">
    <property type="term" value="C:cytoplasm"/>
    <property type="evidence" value="ECO:0007669"/>
    <property type="project" value="TreeGrafter"/>
</dbReference>
<dbReference type="PANTHER" id="PTHR13812">
    <property type="entry name" value="KETIMINE REDUCTASE MU-CRYSTALLIN"/>
    <property type="match status" value="1"/>
</dbReference>
<accession>A0A375HRN8</accession>
<dbReference type="EMBL" id="LT984807">
    <property type="protein sequence ID" value="SPD59514.1"/>
    <property type="molecule type" value="Genomic_DNA"/>
</dbReference>
<dbReference type="Proteomes" id="UP000255168">
    <property type="component" value="Plasmid II"/>
</dbReference>
<organism evidence="2 3">
    <name type="scientific">Cupriavidus neocaledonicus</name>
    <dbReference type="NCBI Taxonomy" id="1040979"/>
    <lineage>
        <taxon>Bacteria</taxon>
        <taxon>Pseudomonadati</taxon>
        <taxon>Pseudomonadota</taxon>
        <taxon>Betaproteobacteria</taxon>
        <taxon>Burkholderiales</taxon>
        <taxon>Burkholderiaceae</taxon>
        <taxon>Cupriavidus</taxon>
    </lineage>
</organism>
<dbReference type="AlphaFoldDB" id="A0A375HRN8"/>
<name>A0A375HRN8_9BURK</name>
<geneLocation type="plasmid" evidence="3">
    <name>ii</name>
</geneLocation>
<dbReference type="GO" id="GO:0008473">
    <property type="term" value="F:ornithine cyclodeaminase activity"/>
    <property type="evidence" value="ECO:0007669"/>
    <property type="project" value="UniProtKB-EC"/>
</dbReference>
<sequence length="319" mass="32809">MQHITDAMIDAHVTPDAALAVMASAFSSFGRGDAAMQARIRTEAGGVKLSTLGAVIPQQGVAGAKVYTTINGQFSFVILIFSTDDGRPLASFDAGAITRLRTAACTTLAAQRLARAGARTLALFGAGTQGTQHARQLSAALGLGRILVSDPHADAGMPQRLSAQCGIPVALAEPDAAVAEADIIVTASRATTPLFSGAAIRPGAFVAAIGSSLPHTRELDDHALRRAAAVVVEWRAQSTREAGDIVLAGPGALPPEKIVELADVVLGKVSPRQRDDDIVIYKSVGVGLEDVALAGYAWSRIAGGASAARADSRRFNSLG</sequence>
<dbReference type="Pfam" id="PF02423">
    <property type="entry name" value="OCD_Mu_crystall"/>
    <property type="match status" value="1"/>
</dbReference>
<dbReference type="InterPro" id="IPR003462">
    <property type="entry name" value="ODC_Mu_crystall"/>
</dbReference>
<protein>
    <submittedName>
        <fullName evidence="1 2">Ornithine cyclodeaminase</fullName>
        <ecNumber evidence="1">4.3.1.12</ecNumber>
    </submittedName>
</protein>
<reference evidence="3 4" key="1">
    <citation type="submission" date="2018-01" db="EMBL/GenBank/DDBJ databases">
        <authorList>
            <person name="Clerissi C."/>
        </authorList>
    </citation>
    <scope>NUCLEOTIDE SEQUENCE [LARGE SCALE GENOMIC DNA]</scope>
    <source>
        <strain evidence="1">Cupriavidus taiwanensis STM 6082</strain>
        <strain evidence="2">Cupriavidus taiwanensis STM 6160</strain>
        <plasmid evidence="2">II</plasmid>
        <plasmid evidence="3">ii</plasmid>
    </source>
</reference>
<keyword evidence="2" id="KW-0614">Plasmid</keyword>
<dbReference type="PIRSF" id="PIRSF001439">
    <property type="entry name" value="CryM"/>
    <property type="match status" value="1"/>
</dbReference>
<evidence type="ECO:0000313" key="3">
    <source>
        <dbReference type="Proteomes" id="UP000255168"/>
    </source>
</evidence>
<gene>
    <name evidence="1" type="ORF">CBM2605_B130140</name>
    <name evidence="2" type="ORF">CBM2607_MP20166</name>
</gene>
<dbReference type="EMBL" id="OFTC01000036">
    <property type="protein sequence ID" value="SOZ38843.1"/>
    <property type="molecule type" value="Genomic_DNA"/>
</dbReference>
<keyword evidence="4" id="KW-1185">Reference proteome</keyword>
<evidence type="ECO:0000313" key="1">
    <source>
        <dbReference type="EMBL" id="SOZ38843.1"/>
    </source>
</evidence>
<geneLocation type="plasmid" evidence="2">
    <name>II</name>
</geneLocation>
<dbReference type="InterPro" id="IPR036291">
    <property type="entry name" value="NAD(P)-bd_dom_sf"/>
</dbReference>
<keyword evidence="1" id="KW-0456">Lyase</keyword>